<evidence type="ECO:0008006" key="3">
    <source>
        <dbReference type="Google" id="ProtNLM"/>
    </source>
</evidence>
<evidence type="ECO:0000313" key="1">
    <source>
        <dbReference type="EMBL" id="PIO53020.1"/>
    </source>
</evidence>
<accession>A0A2G9T6L0</accession>
<keyword evidence="2" id="KW-1185">Reference proteome</keyword>
<dbReference type="OrthoDB" id="5845933at2759"/>
<proteinExistence type="predicted"/>
<dbReference type="EMBL" id="KZ421282">
    <property type="protein sequence ID" value="PIO53020.1"/>
    <property type="molecule type" value="Genomic_DNA"/>
</dbReference>
<gene>
    <name evidence="1" type="ORF">TELCIR_25665</name>
</gene>
<feature type="non-terminal residue" evidence="1">
    <location>
        <position position="1"/>
    </location>
</feature>
<name>A0A2G9T6L0_TELCI</name>
<evidence type="ECO:0000313" key="2">
    <source>
        <dbReference type="Proteomes" id="UP000230423"/>
    </source>
</evidence>
<organism evidence="1 2">
    <name type="scientific">Teladorsagia circumcincta</name>
    <name type="common">Brown stomach worm</name>
    <name type="synonym">Ostertagia circumcincta</name>
    <dbReference type="NCBI Taxonomy" id="45464"/>
    <lineage>
        <taxon>Eukaryota</taxon>
        <taxon>Metazoa</taxon>
        <taxon>Ecdysozoa</taxon>
        <taxon>Nematoda</taxon>
        <taxon>Chromadorea</taxon>
        <taxon>Rhabditida</taxon>
        <taxon>Rhabditina</taxon>
        <taxon>Rhabditomorpha</taxon>
        <taxon>Strongyloidea</taxon>
        <taxon>Trichostrongylidae</taxon>
        <taxon>Teladorsagia</taxon>
    </lineage>
</organism>
<reference evidence="1 2" key="1">
    <citation type="submission" date="2015-09" db="EMBL/GenBank/DDBJ databases">
        <title>Draft genome of the parasitic nematode Teladorsagia circumcincta isolate WARC Sus (inbred).</title>
        <authorList>
            <person name="Mitreva M."/>
        </authorList>
    </citation>
    <scope>NUCLEOTIDE SEQUENCE [LARGE SCALE GENOMIC DNA]</scope>
    <source>
        <strain evidence="1 2">S</strain>
    </source>
</reference>
<sequence>LEELQQMVKELNEVSRIIGPTMNRTKTMVMRNEWADASPIVLEGSALSDTDCYVYLGRVISMDSNLRAEIMRRRKCASSAMGSIK</sequence>
<dbReference type="AlphaFoldDB" id="A0A2G9T6L0"/>
<protein>
    <recommendedName>
        <fullName evidence="3">Reverse transcriptase domain-containing protein</fullName>
    </recommendedName>
</protein>
<dbReference type="Proteomes" id="UP000230423">
    <property type="component" value="Unassembled WGS sequence"/>
</dbReference>